<dbReference type="Pfam" id="PF00144">
    <property type="entry name" value="Beta-lactamase"/>
    <property type="match status" value="1"/>
</dbReference>
<evidence type="ECO:0000256" key="1">
    <source>
        <dbReference type="SAM" id="SignalP"/>
    </source>
</evidence>
<dbReference type="InterPro" id="IPR012338">
    <property type="entry name" value="Beta-lactam/transpept-like"/>
</dbReference>
<dbReference type="EMBL" id="JAJTTC010000015">
    <property type="protein sequence ID" value="MCF0065795.1"/>
    <property type="molecule type" value="Genomic_DNA"/>
</dbReference>
<comment type="caution">
    <text evidence="3">The sequence shown here is derived from an EMBL/GenBank/DDBJ whole genome shotgun (WGS) entry which is preliminary data.</text>
</comment>
<organism evidence="3 4">
    <name type="scientific">Dyadobacter chenwenxiniae</name>
    <dbReference type="NCBI Taxonomy" id="2906456"/>
    <lineage>
        <taxon>Bacteria</taxon>
        <taxon>Pseudomonadati</taxon>
        <taxon>Bacteroidota</taxon>
        <taxon>Cytophagia</taxon>
        <taxon>Cytophagales</taxon>
        <taxon>Spirosomataceae</taxon>
        <taxon>Dyadobacter</taxon>
    </lineage>
</organism>
<gene>
    <name evidence="3" type="ORF">LXM26_30055</name>
</gene>
<name>A0A9X1PSQ2_9BACT</name>
<feature type="chain" id="PRO_5040808287" evidence="1">
    <location>
        <begin position="22"/>
        <end position="353"/>
    </location>
</feature>
<feature type="domain" description="Beta-lactamase-related" evidence="2">
    <location>
        <begin position="47"/>
        <end position="334"/>
    </location>
</feature>
<protein>
    <submittedName>
        <fullName evidence="3">Beta-lactamase family protein</fullName>
    </submittedName>
</protein>
<dbReference type="AlphaFoldDB" id="A0A9X1PSQ2"/>
<evidence type="ECO:0000313" key="4">
    <source>
        <dbReference type="Proteomes" id="UP001139000"/>
    </source>
</evidence>
<dbReference type="SUPFAM" id="SSF56601">
    <property type="entry name" value="beta-lactamase/transpeptidase-like"/>
    <property type="match status" value="1"/>
</dbReference>
<proteinExistence type="predicted"/>
<keyword evidence="1" id="KW-0732">Signal</keyword>
<sequence length="353" mass="40040">MAHHIISFFFFLLLLSSNSFGQSALTRSVDSLIKISTPRSFNGIIKISQNGNTIYERAYGLSDAEKMVSLRMEDKFIIGSISKQITAVLVLQEVQAGRIKLKNTIHSYLPEFSERWADSVTIQQLLNHTSGIRNWNTPLLFEPGRQFSYSNLNYAILGKVVEKTSSQTYANLTRALFSACKMVDSKVPASTPQDKKHQKIVRGYVENHDKEWTSGDNILTLLNLPVMGVPAAGIISNVEDLTRWNYCLHERKILTDSIYRSMINEAVIRPHRWGEVKYGDGVQIDYIDGIQELSMSGYVPGFISTILYFPSTKISVVILENRSADPTDMTRVYYFHDQIRKLVKKNLVKQSAD</sequence>
<reference evidence="3" key="1">
    <citation type="submission" date="2021-12" db="EMBL/GenBank/DDBJ databases">
        <title>Novel species in genus Dyadobacter.</title>
        <authorList>
            <person name="Ma C."/>
        </authorList>
    </citation>
    <scope>NUCLEOTIDE SEQUENCE</scope>
    <source>
        <strain evidence="3">LJ419</strain>
    </source>
</reference>
<dbReference type="PANTHER" id="PTHR46825:SF9">
    <property type="entry name" value="BETA-LACTAMASE-RELATED DOMAIN-CONTAINING PROTEIN"/>
    <property type="match status" value="1"/>
</dbReference>
<dbReference type="PANTHER" id="PTHR46825">
    <property type="entry name" value="D-ALANYL-D-ALANINE-CARBOXYPEPTIDASE/ENDOPEPTIDASE AMPH"/>
    <property type="match status" value="1"/>
</dbReference>
<keyword evidence="4" id="KW-1185">Reference proteome</keyword>
<dbReference type="Gene3D" id="3.40.710.10">
    <property type="entry name" value="DD-peptidase/beta-lactamase superfamily"/>
    <property type="match status" value="1"/>
</dbReference>
<dbReference type="Proteomes" id="UP001139000">
    <property type="component" value="Unassembled WGS sequence"/>
</dbReference>
<evidence type="ECO:0000313" key="3">
    <source>
        <dbReference type="EMBL" id="MCF0065795.1"/>
    </source>
</evidence>
<dbReference type="RefSeq" id="WP_234658832.1">
    <property type="nucleotide sequence ID" value="NZ_CP094997.1"/>
</dbReference>
<evidence type="ECO:0000259" key="2">
    <source>
        <dbReference type="Pfam" id="PF00144"/>
    </source>
</evidence>
<dbReference type="InterPro" id="IPR001466">
    <property type="entry name" value="Beta-lactam-related"/>
</dbReference>
<accession>A0A9X1PSQ2</accession>
<dbReference type="InterPro" id="IPR050491">
    <property type="entry name" value="AmpC-like"/>
</dbReference>
<feature type="signal peptide" evidence="1">
    <location>
        <begin position="1"/>
        <end position="21"/>
    </location>
</feature>